<keyword evidence="6 11" id="KW-0812">Transmembrane</keyword>
<evidence type="ECO:0000256" key="6">
    <source>
        <dbReference type="ARBA" id="ARBA00022692"/>
    </source>
</evidence>
<evidence type="ECO:0000256" key="4">
    <source>
        <dbReference type="ARBA" id="ARBA00013533"/>
    </source>
</evidence>
<feature type="transmembrane region" description="Helical" evidence="11">
    <location>
        <begin position="140"/>
        <end position="158"/>
    </location>
</feature>
<feature type="transmembrane region" description="Helical" evidence="11">
    <location>
        <begin position="295"/>
        <end position="315"/>
    </location>
</feature>
<dbReference type="STRING" id="1314778.A0A5C3P6Y6"/>
<evidence type="ECO:0000256" key="10">
    <source>
        <dbReference type="SAM" id="MobiDB-lite"/>
    </source>
</evidence>
<dbReference type="GO" id="GO:0000139">
    <property type="term" value="C:Golgi membrane"/>
    <property type="evidence" value="ECO:0007669"/>
    <property type="project" value="UniProtKB-SubCell"/>
</dbReference>
<comment type="subcellular location">
    <subcellularLocation>
        <location evidence="2">Golgi apparatus membrane</location>
        <topology evidence="2">Multi-pass membrane protein</topology>
    </subcellularLocation>
</comment>
<evidence type="ECO:0000259" key="12">
    <source>
        <dbReference type="Pfam" id="PF09335"/>
    </source>
</evidence>
<feature type="compositionally biased region" description="Polar residues" evidence="10">
    <location>
        <begin position="339"/>
        <end position="354"/>
    </location>
</feature>
<feature type="compositionally biased region" description="Polar residues" evidence="10">
    <location>
        <begin position="439"/>
        <end position="450"/>
    </location>
</feature>
<feature type="transmembrane region" description="Helical" evidence="11">
    <location>
        <begin position="100"/>
        <end position="119"/>
    </location>
</feature>
<evidence type="ECO:0000256" key="5">
    <source>
        <dbReference type="ARBA" id="ARBA00020673"/>
    </source>
</evidence>
<dbReference type="FunCoup" id="A0A5C3P6Y6">
    <property type="interactions" value="27"/>
</dbReference>
<dbReference type="EMBL" id="ML211303">
    <property type="protein sequence ID" value="TFK84647.1"/>
    <property type="molecule type" value="Genomic_DNA"/>
</dbReference>
<evidence type="ECO:0000256" key="1">
    <source>
        <dbReference type="ARBA" id="ARBA00002978"/>
    </source>
</evidence>
<comment type="similarity">
    <text evidence="3">Belongs to the TVP38/TMEM64 family.</text>
</comment>
<evidence type="ECO:0000313" key="14">
    <source>
        <dbReference type="Proteomes" id="UP000308197"/>
    </source>
</evidence>
<feature type="domain" description="VTT" evidence="12">
    <location>
        <begin position="159"/>
        <end position="272"/>
    </location>
</feature>
<feature type="transmembrane region" description="Helical" evidence="11">
    <location>
        <begin position="239"/>
        <end position="262"/>
    </location>
</feature>
<keyword evidence="7 11" id="KW-1133">Transmembrane helix</keyword>
<evidence type="ECO:0000256" key="2">
    <source>
        <dbReference type="ARBA" id="ARBA00004653"/>
    </source>
</evidence>
<feature type="region of interest" description="Disordered" evidence="10">
    <location>
        <begin position="339"/>
        <end position="458"/>
    </location>
</feature>
<keyword evidence="9 11" id="KW-0472">Membrane</keyword>
<dbReference type="Pfam" id="PF09335">
    <property type="entry name" value="VTT_dom"/>
    <property type="match status" value="1"/>
</dbReference>
<proteinExistence type="inferred from homology"/>
<dbReference type="InParanoid" id="A0A5C3P6Y6"/>
<comment type="function">
    <text evidence="1">Golgi membrane protein involved in vesicular trafficking and spindle migration.</text>
</comment>
<sequence>MTIGKSNQYYAPRPVPAVHCYPPPGGSTPQDRPFRPPSASRNPSSIYVYKAEEPIGVNIREIARTPSPTPSEAEALTNRTRTFNWKKYSNLEYLKNPRNLFTLLATLAVIGGLITFLAMQHKILEKLEPMSDWLRETPGAWAIPIGLMIVLSFPPLIGHELLAVFCGDVWGVWIGFAIVAAGTFIGEIITYYTFRYCCRARGEKTEAKSLRYALISGVVREGGLPMAILVRFSAIPSHLTTAIFATAGMSVWTFLIAAFVALPKQLAAVYLGVAQNSGAPRDENGNKSPTKTTQAIKGVVISVTVLVTIAAMRFVNIKIDVVKQRVIYARQKARQVKLSGSGTVDSINPSSGWSSAPRDDDEAEAPPTPFIPLAQRDSMEVVHPDTSTARALPSPPGAPAASGSTSRGYDGMYNDPFSGPGVDMAALRTTRRSPPPGTHWQSSSKASSIAETEEARHT</sequence>
<evidence type="ECO:0000256" key="8">
    <source>
        <dbReference type="ARBA" id="ARBA00023034"/>
    </source>
</evidence>
<protein>
    <recommendedName>
        <fullName evidence="4">Golgi apparatus membrane protein TVP38</fullName>
    </recommendedName>
    <alternativeName>
        <fullName evidence="5">Golgi apparatus membrane protein tvp38</fullName>
    </alternativeName>
</protein>
<dbReference type="AlphaFoldDB" id="A0A5C3P6Y6"/>
<dbReference type="InterPro" id="IPR032816">
    <property type="entry name" value="VTT_dom"/>
</dbReference>
<keyword evidence="14" id="KW-1185">Reference proteome</keyword>
<dbReference type="PANTHER" id="PTHR47549:SF2">
    <property type="entry name" value="GOLGI APPARATUS MEMBRANE PROTEIN TVP38"/>
    <property type="match status" value="1"/>
</dbReference>
<name>A0A5C3P6Y6_9APHY</name>
<evidence type="ECO:0000313" key="13">
    <source>
        <dbReference type="EMBL" id="TFK84647.1"/>
    </source>
</evidence>
<reference evidence="13 14" key="1">
    <citation type="journal article" date="2019" name="Nat. Ecol. Evol.">
        <title>Megaphylogeny resolves global patterns of mushroom evolution.</title>
        <authorList>
            <person name="Varga T."/>
            <person name="Krizsan K."/>
            <person name="Foldi C."/>
            <person name="Dima B."/>
            <person name="Sanchez-Garcia M."/>
            <person name="Sanchez-Ramirez S."/>
            <person name="Szollosi G.J."/>
            <person name="Szarkandi J.G."/>
            <person name="Papp V."/>
            <person name="Albert L."/>
            <person name="Andreopoulos W."/>
            <person name="Angelini C."/>
            <person name="Antonin V."/>
            <person name="Barry K.W."/>
            <person name="Bougher N.L."/>
            <person name="Buchanan P."/>
            <person name="Buyck B."/>
            <person name="Bense V."/>
            <person name="Catcheside P."/>
            <person name="Chovatia M."/>
            <person name="Cooper J."/>
            <person name="Damon W."/>
            <person name="Desjardin D."/>
            <person name="Finy P."/>
            <person name="Geml J."/>
            <person name="Haridas S."/>
            <person name="Hughes K."/>
            <person name="Justo A."/>
            <person name="Karasinski D."/>
            <person name="Kautmanova I."/>
            <person name="Kiss B."/>
            <person name="Kocsube S."/>
            <person name="Kotiranta H."/>
            <person name="LaButti K.M."/>
            <person name="Lechner B.E."/>
            <person name="Liimatainen K."/>
            <person name="Lipzen A."/>
            <person name="Lukacs Z."/>
            <person name="Mihaltcheva S."/>
            <person name="Morgado L.N."/>
            <person name="Niskanen T."/>
            <person name="Noordeloos M.E."/>
            <person name="Ohm R.A."/>
            <person name="Ortiz-Santana B."/>
            <person name="Ovrebo C."/>
            <person name="Racz N."/>
            <person name="Riley R."/>
            <person name="Savchenko A."/>
            <person name="Shiryaev A."/>
            <person name="Soop K."/>
            <person name="Spirin V."/>
            <person name="Szebenyi C."/>
            <person name="Tomsovsky M."/>
            <person name="Tulloss R.E."/>
            <person name="Uehling J."/>
            <person name="Grigoriev I.V."/>
            <person name="Vagvolgyi C."/>
            <person name="Papp T."/>
            <person name="Martin F.M."/>
            <person name="Miettinen O."/>
            <person name="Hibbett D.S."/>
            <person name="Nagy L.G."/>
        </authorList>
    </citation>
    <scope>NUCLEOTIDE SEQUENCE [LARGE SCALE GENOMIC DNA]</scope>
    <source>
        <strain evidence="13 14">HHB13444</strain>
    </source>
</reference>
<gene>
    <name evidence="13" type="ORF">K466DRAFT_601838</name>
</gene>
<keyword evidence="8" id="KW-0333">Golgi apparatus</keyword>
<feature type="transmembrane region" description="Helical" evidence="11">
    <location>
        <begin position="170"/>
        <end position="194"/>
    </location>
</feature>
<organism evidence="13 14">
    <name type="scientific">Polyporus arcularius HHB13444</name>
    <dbReference type="NCBI Taxonomy" id="1314778"/>
    <lineage>
        <taxon>Eukaryota</taxon>
        <taxon>Fungi</taxon>
        <taxon>Dikarya</taxon>
        <taxon>Basidiomycota</taxon>
        <taxon>Agaricomycotina</taxon>
        <taxon>Agaricomycetes</taxon>
        <taxon>Polyporales</taxon>
        <taxon>Polyporaceae</taxon>
        <taxon>Polyporus</taxon>
    </lineage>
</organism>
<evidence type="ECO:0000256" key="7">
    <source>
        <dbReference type="ARBA" id="ARBA00022989"/>
    </source>
</evidence>
<dbReference type="PANTHER" id="PTHR47549">
    <property type="entry name" value="GOLGI APPARATUS MEMBRANE PROTEIN TVP38-RELATED"/>
    <property type="match status" value="1"/>
</dbReference>
<dbReference type="Proteomes" id="UP000308197">
    <property type="component" value="Unassembled WGS sequence"/>
</dbReference>
<dbReference type="InterPro" id="IPR051076">
    <property type="entry name" value="Golgi_membrane_TVP38/TMEM64"/>
</dbReference>
<evidence type="ECO:0000256" key="3">
    <source>
        <dbReference type="ARBA" id="ARBA00008640"/>
    </source>
</evidence>
<evidence type="ECO:0000256" key="11">
    <source>
        <dbReference type="SAM" id="Phobius"/>
    </source>
</evidence>
<feature type="region of interest" description="Disordered" evidence="10">
    <location>
        <begin position="1"/>
        <end position="43"/>
    </location>
</feature>
<evidence type="ECO:0000256" key="9">
    <source>
        <dbReference type="ARBA" id="ARBA00023136"/>
    </source>
</evidence>
<accession>A0A5C3P6Y6</accession>